<dbReference type="KEGG" id="rain:Rai3103_15665"/>
<gene>
    <name evidence="7" type="ORF">Rai3103_15665</name>
</gene>
<name>A0A5Q2FJJ0_9ACTN</name>
<dbReference type="InterPro" id="IPR011034">
    <property type="entry name" value="Formyl_transferase-like_C_sf"/>
</dbReference>
<evidence type="ECO:0000313" key="8">
    <source>
        <dbReference type="Proteomes" id="UP000386847"/>
    </source>
</evidence>
<dbReference type="Pfam" id="PF02245">
    <property type="entry name" value="Pur_DNA_glyco"/>
    <property type="match status" value="1"/>
</dbReference>
<keyword evidence="7" id="KW-0326">Glycosidase</keyword>
<evidence type="ECO:0000313" key="7">
    <source>
        <dbReference type="EMBL" id="QGF24825.1"/>
    </source>
</evidence>
<keyword evidence="8" id="KW-1185">Reference proteome</keyword>
<dbReference type="InterPro" id="IPR003180">
    <property type="entry name" value="MPG"/>
</dbReference>
<dbReference type="NCBIfam" id="TIGR00567">
    <property type="entry name" value="3mg"/>
    <property type="match status" value="1"/>
</dbReference>
<evidence type="ECO:0000256" key="1">
    <source>
        <dbReference type="ARBA" id="ARBA00009232"/>
    </source>
</evidence>
<dbReference type="Proteomes" id="UP000386847">
    <property type="component" value="Chromosome"/>
</dbReference>
<dbReference type="NCBIfam" id="NF002003">
    <property type="entry name" value="PRK00802.1-3"/>
    <property type="match status" value="1"/>
</dbReference>
<dbReference type="PANTHER" id="PTHR10429:SF0">
    <property type="entry name" value="DNA-3-METHYLADENINE GLYCOSYLASE"/>
    <property type="match status" value="1"/>
</dbReference>
<evidence type="ECO:0000256" key="4">
    <source>
        <dbReference type="ARBA" id="ARBA00023204"/>
    </source>
</evidence>
<keyword evidence="4 5" id="KW-0234">DNA repair</keyword>
<dbReference type="GO" id="GO:0006284">
    <property type="term" value="P:base-excision repair"/>
    <property type="evidence" value="ECO:0007669"/>
    <property type="project" value="InterPro"/>
</dbReference>
<dbReference type="PANTHER" id="PTHR10429">
    <property type="entry name" value="DNA-3-METHYLADENINE GLYCOSYLASE"/>
    <property type="match status" value="1"/>
</dbReference>
<dbReference type="InterPro" id="IPR036995">
    <property type="entry name" value="MPG_sf"/>
</dbReference>
<reference evidence="7 8" key="1">
    <citation type="submission" date="2019-10" db="EMBL/GenBank/DDBJ databases">
        <title>Genomic analysis of Raineyella sp. CBA3103.</title>
        <authorList>
            <person name="Roh S.W."/>
        </authorList>
    </citation>
    <scope>NUCLEOTIDE SEQUENCE [LARGE SCALE GENOMIC DNA]</scope>
    <source>
        <strain evidence="7 8">CBA3103</strain>
    </source>
</reference>
<dbReference type="AlphaFoldDB" id="A0A5Q2FJJ0"/>
<dbReference type="HAMAP" id="MF_00527">
    <property type="entry name" value="3MGH"/>
    <property type="match status" value="1"/>
</dbReference>
<dbReference type="CDD" id="cd00540">
    <property type="entry name" value="AAG"/>
    <property type="match status" value="1"/>
</dbReference>
<comment type="similarity">
    <text evidence="1 5">Belongs to the DNA glycosylase MPG family.</text>
</comment>
<sequence length="212" mass="22660">MDRPGQHRRGVRQWRGGARSVPSRPRGGPLLLGCRLRLGGVTVRLVEVEAYEGADDPASHAYRGPTRRNAVMFGPGGHLYVYALHGSLCCNVVCGPEGVATAVLLRAGEVEEGHDLARARRAERRAAPVADRDLARGPGNLCRALGITAADNGTDLLEGGSVRLLPALRRPATLGIGPRVNVSTAADRPWRFWDATSTAVSPFKRHPKALAD</sequence>
<accession>A0A5Q2FJJ0</accession>
<protein>
    <recommendedName>
        <fullName evidence="5">Putative 3-methyladenine DNA glycosylase</fullName>
        <ecNumber evidence="5">3.2.2.-</ecNumber>
    </recommendedName>
</protein>
<evidence type="ECO:0000256" key="2">
    <source>
        <dbReference type="ARBA" id="ARBA00022763"/>
    </source>
</evidence>
<dbReference type="Gene3D" id="3.10.300.10">
    <property type="entry name" value="Methylpurine-DNA glycosylase (MPG)"/>
    <property type="match status" value="1"/>
</dbReference>
<organism evidence="7 8">
    <name type="scientific">Raineyella fluvialis</name>
    <dbReference type="NCBI Taxonomy" id="2662261"/>
    <lineage>
        <taxon>Bacteria</taxon>
        <taxon>Bacillati</taxon>
        <taxon>Actinomycetota</taxon>
        <taxon>Actinomycetes</taxon>
        <taxon>Propionibacteriales</taxon>
        <taxon>Propionibacteriaceae</taxon>
        <taxon>Raineyella</taxon>
    </lineage>
</organism>
<dbReference type="SUPFAM" id="SSF50486">
    <property type="entry name" value="FMT C-terminal domain-like"/>
    <property type="match status" value="1"/>
</dbReference>
<dbReference type="EMBL" id="CP045725">
    <property type="protein sequence ID" value="QGF24825.1"/>
    <property type="molecule type" value="Genomic_DNA"/>
</dbReference>
<evidence type="ECO:0000256" key="5">
    <source>
        <dbReference type="HAMAP-Rule" id="MF_00527"/>
    </source>
</evidence>
<dbReference type="GO" id="GO:0003905">
    <property type="term" value="F:alkylbase DNA N-glycosylase activity"/>
    <property type="evidence" value="ECO:0007669"/>
    <property type="project" value="InterPro"/>
</dbReference>
<keyword evidence="3 5" id="KW-0378">Hydrolase</keyword>
<keyword evidence="2 5" id="KW-0227">DNA damage</keyword>
<proteinExistence type="inferred from homology"/>
<evidence type="ECO:0000256" key="3">
    <source>
        <dbReference type="ARBA" id="ARBA00022801"/>
    </source>
</evidence>
<dbReference type="GO" id="GO:0003677">
    <property type="term" value="F:DNA binding"/>
    <property type="evidence" value="ECO:0007669"/>
    <property type="project" value="InterPro"/>
</dbReference>
<evidence type="ECO:0000256" key="6">
    <source>
        <dbReference type="SAM" id="MobiDB-lite"/>
    </source>
</evidence>
<feature type="compositionally biased region" description="Basic residues" evidence="6">
    <location>
        <begin position="1"/>
        <end position="12"/>
    </location>
</feature>
<dbReference type="EC" id="3.2.2.-" evidence="5"/>
<feature type="region of interest" description="Disordered" evidence="6">
    <location>
        <begin position="1"/>
        <end position="25"/>
    </location>
</feature>